<sequence length="127" mass="14426">MTEADTPNGYSKEPSSKYVREVGDGVLYEIEFLKSSETREIYFRMTKATSIQNGEKAYDTVSYDKLGSTIENPSNRRQLDIATESIFIQAQNSNLANSYIRFRDANVIAHVLWRTRDTSISLKTLAS</sequence>
<reference evidence="1 2" key="1">
    <citation type="journal article" date="2019" name="Int. J. Syst. Evol. Microbiol.">
        <title>The Global Catalogue of Microorganisms (GCM) 10K type strain sequencing project: providing services to taxonomists for standard genome sequencing and annotation.</title>
        <authorList>
            <consortium name="The Broad Institute Genomics Platform"/>
            <consortium name="The Broad Institute Genome Sequencing Center for Infectious Disease"/>
            <person name="Wu L."/>
            <person name="Ma J."/>
        </authorList>
    </citation>
    <scope>NUCLEOTIDE SEQUENCE [LARGE SCALE GENOMIC DNA]</scope>
    <source>
        <strain evidence="1 2">JCM 30072</strain>
    </source>
</reference>
<dbReference type="AlphaFoldDB" id="A0ABD5VWQ3"/>
<keyword evidence="2" id="KW-1185">Reference proteome</keyword>
<dbReference type="RefSeq" id="WP_382184386.1">
    <property type="nucleotide sequence ID" value="NZ_JBHSZI010000001.1"/>
</dbReference>
<evidence type="ECO:0000313" key="1">
    <source>
        <dbReference type="EMBL" id="MFC7057606.1"/>
    </source>
</evidence>
<dbReference type="Proteomes" id="UP001596445">
    <property type="component" value="Unassembled WGS sequence"/>
</dbReference>
<gene>
    <name evidence="1" type="ORF">ACFQQG_04725</name>
</gene>
<dbReference type="EMBL" id="JBHSZI010000001">
    <property type="protein sequence ID" value="MFC7057606.1"/>
    <property type="molecule type" value="Genomic_DNA"/>
</dbReference>
<comment type="caution">
    <text evidence="1">The sequence shown here is derived from an EMBL/GenBank/DDBJ whole genome shotgun (WGS) entry which is preliminary data.</text>
</comment>
<name>A0ABD5VWQ3_9EURY</name>
<proteinExistence type="predicted"/>
<evidence type="ECO:0000313" key="2">
    <source>
        <dbReference type="Proteomes" id="UP001596445"/>
    </source>
</evidence>
<accession>A0ABD5VWQ3</accession>
<organism evidence="1 2">
    <name type="scientific">Halovenus salina</name>
    <dbReference type="NCBI Taxonomy" id="1510225"/>
    <lineage>
        <taxon>Archaea</taxon>
        <taxon>Methanobacteriati</taxon>
        <taxon>Methanobacteriota</taxon>
        <taxon>Stenosarchaea group</taxon>
        <taxon>Halobacteria</taxon>
        <taxon>Halobacteriales</taxon>
        <taxon>Haloarculaceae</taxon>
        <taxon>Halovenus</taxon>
    </lineage>
</organism>
<protein>
    <submittedName>
        <fullName evidence="1">Uncharacterized protein</fullName>
    </submittedName>
</protein>